<sequence>MIWKAENEETNRTGAKTAAIELLNNFICSLTSPDRHRDIPNFAAATQFNPVWMDQRDLDDILDDNAHPFYHIEHIPLTKTSDYKGIKI</sequence>
<name>A0A4Y2U0A2_ARAVE</name>
<comment type="caution">
    <text evidence="1">The sequence shown here is derived from an EMBL/GenBank/DDBJ whole genome shotgun (WGS) entry which is preliminary data.</text>
</comment>
<organism evidence="1 2">
    <name type="scientific">Araneus ventricosus</name>
    <name type="common">Orbweaver spider</name>
    <name type="synonym">Epeira ventricosa</name>
    <dbReference type="NCBI Taxonomy" id="182803"/>
    <lineage>
        <taxon>Eukaryota</taxon>
        <taxon>Metazoa</taxon>
        <taxon>Ecdysozoa</taxon>
        <taxon>Arthropoda</taxon>
        <taxon>Chelicerata</taxon>
        <taxon>Arachnida</taxon>
        <taxon>Araneae</taxon>
        <taxon>Araneomorphae</taxon>
        <taxon>Entelegynae</taxon>
        <taxon>Araneoidea</taxon>
        <taxon>Araneidae</taxon>
        <taxon>Araneus</taxon>
    </lineage>
</organism>
<dbReference type="Proteomes" id="UP000499080">
    <property type="component" value="Unassembled WGS sequence"/>
</dbReference>
<proteinExistence type="predicted"/>
<reference evidence="1 2" key="1">
    <citation type="journal article" date="2019" name="Sci. Rep.">
        <title>Orb-weaving spider Araneus ventricosus genome elucidates the spidroin gene catalogue.</title>
        <authorList>
            <person name="Kono N."/>
            <person name="Nakamura H."/>
            <person name="Ohtoshi R."/>
            <person name="Moran D.A.P."/>
            <person name="Shinohara A."/>
            <person name="Yoshida Y."/>
            <person name="Fujiwara M."/>
            <person name="Mori M."/>
            <person name="Tomita M."/>
            <person name="Arakawa K."/>
        </authorList>
    </citation>
    <scope>NUCLEOTIDE SEQUENCE [LARGE SCALE GENOMIC DNA]</scope>
</reference>
<evidence type="ECO:0000313" key="2">
    <source>
        <dbReference type="Proteomes" id="UP000499080"/>
    </source>
</evidence>
<dbReference type="EMBL" id="BGPR01032744">
    <property type="protein sequence ID" value="GBO06399.1"/>
    <property type="molecule type" value="Genomic_DNA"/>
</dbReference>
<evidence type="ECO:0000313" key="1">
    <source>
        <dbReference type="EMBL" id="GBO06399.1"/>
    </source>
</evidence>
<accession>A0A4Y2U0A2</accession>
<protein>
    <submittedName>
        <fullName evidence="1">Uncharacterized protein</fullName>
    </submittedName>
</protein>
<gene>
    <name evidence="1" type="ORF">AVEN_176261_1</name>
</gene>
<dbReference type="AlphaFoldDB" id="A0A4Y2U0A2"/>
<keyword evidence="2" id="KW-1185">Reference proteome</keyword>